<reference evidence="1 2" key="1">
    <citation type="submission" date="2024-01" db="EMBL/GenBank/DDBJ databases">
        <title>The genomes of 5 underutilized Papilionoideae crops provide insights into root nodulation and disease resistanc.</title>
        <authorList>
            <person name="Yuan L."/>
        </authorList>
    </citation>
    <scope>NUCLEOTIDE SEQUENCE [LARGE SCALE GENOMIC DNA]</scope>
    <source>
        <strain evidence="1">ZHUSHIDOU_FW_LH</strain>
        <tissue evidence="1">Leaf</tissue>
    </source>
</reference>
<keyword evidence="2" id="KW-1185">Reference proteome</keyword>
<gene>
    <name evidence="1" type="ORF">RIF29_08828</name>
</gene>
<organism evidence="1 2">
    <name type="scientific">Crotalaria pallida</name>
    <name type="common">Smooth rattlebox</name>
    <name type="synonym">Crotalaria striata</name>
    <dbReference type="NCBI Taxonomy" id="3830"/>
    <lineage>
        <taxon>Eukaryota</taxon>
        <taxon>Viridiplantae</taxon>
        <taxon>Streptophyta</taxon>
        <taxon>Embryophyta</taxon>
        <taxon>Tracheophyta</taxon>
        <taxon>Spermatophyta</taxon>
        <taxon>Magnoliopsida</taxon>
        <taxon>eudicotyledons</taxon>
        <taxon>Gunneridae</taxon>
        <taxon>Pentapetalae</taxon>
        <taxon>rosids</taxon>
        <taxon>fabids</taxon>
        <taxon>Fabales</taxon>
        <taxon>Fabaceae</taxon>
        <taxon>Papilionoideae</taxon>
        <taxon>50 kb inversion clade</taxon>
        <taxon>genistoids sensu lato</taxon>
        <taxon>core genistoids</taxon>
        <taxon>Crotalarieae</taxon>
        <taxon>Crotalaria</taxon>
    </lineage>
</organism>
<dbReference type="Proteomes" id="UP001372338">
    <property type="component" value="Unassembled WGS sequence"/>
</dbReference>
<protein>
    <submittedName>
        <fullName evidence="1">Uncharacterized protein</fullName>
    </submittedName>
</protein>
<comment type="caution">
    <text evidence="1">The sequence shown here is derived from an EMBL/GenBank/DDBJ whole genome shotgun (WGS) entry which is preliminary data.</text>
</comment>
<evidence type="ECO:0000313" key="2">
    <source>
        <dbReference type="Proteomes" id="UP001372338"/>
    </source>
</evidence>
<dbReference type="EMBL" id="JAYWIO010000002">
    <property type="protein sequence ID" value="KAK7281118.1"/>
    <property type="molecule type" value="Genomic_DNA"/>
</dbReference>
<sequence>MVDFKQKVEIYDVVKGRAELFSREKAIILEEINKGLRDRLDQTMDLSTTRVENFQACLRMCQVVEGRIYRPSTITGEFAELNLDNNSLTDLAISSGCNAEEDEEEESPVVTPSFKIFHC</sequence>
<dbReference type="AlphaFoldDB" id="A0AAN9FZ04"/>
<proteinExistence type="predicted"/>
<name>A0AAN9FZ04_CROPI</name>
<evidence type="ECO:0000313" key="1">
    <source>
        <dbReference type="EMBL" id="KAK7281118.1"/>
    </source>
</evidence>
<accession>A0AAN9FZ04</accession>